<evidence type="ECO:0000313" key="3">
    <source>
        <dbReference type="Proteomes" id="UP000762676"/>
    </source>
</evidence>
<proteinExistence type="predicted"/>
<feature type="compositionally biased region" description="Polar residues" evidence="1">
    <location>
        <begin position="132"/>
        <end position="151"/>
    </location>
</feature>
<dbReference type="AlphaFoldDB" id="A0AAV4FWI3"/>
<evidence type="ECO:0000313" key="2">
    <source>
        <dbReference type="EMBL" id="GFR77742.1"/>
    </source>
</evidence>
<feature type="region of interest" description="Disordered" evidence="1">
    <location>
        <begin position="132"/>
        <end position="166"/>
    </location>
</feature>
<sequence length="1133" mass="125270">MVAEYLSSLHNIALFISRPKPIKKSRTEKAKKTDTTTEKKRETPVFILPKQSGQICLPIESHSVELQTELARSQFTISKPSLPLSCQAVQTSCQSVPGDVQTAANHTVPHFQCPSEKISMGIQTIVLVPPSEQSGSQIQTTDRVGKSSITNAAKAPKVKINKSTQKSPFKKRLRLNVMKLSSSSQTSSPSHLKKPDLGVKTASSPFTTSSPNFWDTNVLTPLETDEEKSKPPRLKQQPELDSSVEEFLTSMSTQTDLSCLLNQLLPDPQKHDSPGLPNLHGSHTQTSFNECHQFIPQGSQNPLNNILQNENLSFPALEQQIDNHKLQKSNQMFVPMSNNFENKSIQTKMNGSKSIHSQTSSDLPCHKQAIPNLEEALDYGQNKLCDSNNYFIPFGYQQENTHWGQSVDLNLLSNQHRANQTLQVKSTTKTIMCDKVQSSICSGSQTIALTDNHEHDPVFPERILKSSAVQTQPGTIEKATIVATREDEDTQTFNDFAWDMGTQTFDNIMWEMGTQTVADLVMEIGTQTLADFTPSKTVNTEALDIGTQTITDIAVLQRDDNLMLEKQTAAHRNRETLEEPMEDQSLEIGTHAIANIRLGIVENQGLKREPQLKAGTITSQSLTYPGLQIGTQAKNDSTVSHETAAMRWETASKPVDILKMHDMVTQIREETLETEKRVTADISDETNFQAFKCLHMETGAQTMPLSQTSDYLIVDMEAEATPLPAVNDASLEIRTQTMADIRSLPIEDHLGLDMGTQTIADLTYSSTMDNVSLDIGTQTMAGIPSLTTQDNLGLDMEMQTMADTSHMSKLNSLFLEMGTQTIENIPTLSTLDTIGLEMETQTIADVTCIPNVDNLCLEMGTQTLGKPISHFSTTQYFGLETATQTGNDVVLDMETQTATDMANLHSINDIDMIIGTQTVSDDAWRTVQQIDDGRDPQMRTQSMADFTALQAESCPNFEIGTQTMVDITALQVGDSPNFETGMQTMADMTALQFGNGPNFEMGTQTMADVTVLNGPNFEMGTQTMADLTALQFGDEEDLLEFLTRETQTQTGDDLLEFLTRETQTQTPTTTETCGDERAVQTEDLLEFFTTATQTQVMEVFSHSTSMNHVQVGTGDDLLEFLTRESETQTQANL</sequence>
<protein>
    <submittedName>
        <fullName evidence="2">Uncharacterized protein</fullName>
    </submittedName>
</protein>
<dbReference type="Proteomes" id="UP000762676">
    <property type="component" value="Unassembled WGS sequence"/>
</dbReference>
<comment type="caution">
    <text evidence="2">The sequence shown here is derived from an EMBL/GenBank/DDBJ whole genome shotgun (WGS) entry which is preliminary data.</text>
</comment>
<feature type="compositionally biased region" description="Polar residues" evidence="1">
    <location>
        <begin position="201"/>
        <end position="219"/>
    </location>
</feature>
<accession>A0AAV4FWI3</accession>
<name>A0AAV4FWI3_9GAST</name>
<keyword evidence="3" id="KW-1185">Reference proteome</keyword>
<dbReference type="EMBL" id="BMAT01004659">
    <property type="protein sequence ID" value="GFR77742.1"/>
    <property type="molecule type" value="Genomic_DNA"/>
</dbReference>
<feature type="compositionally biased region" description="Low complexity" evidence="1">
    <location>
        <begin position="181"/>
        <end position="190"/>
    </location>
</feature>
<reference evidence="2 3" key="1">
    <citation type="journal article" date="2021" name="Elife">
        <title>Chloroplast acquisition without the gene transfer in kleptoplastic sea slugs, Plakobranchus ocellatus.</title>
        <authorList>
            <person name="Maeda T."/>
            <person name="Takahashi S."/>
            <person name="Yoshida T."/>
            <person name="Shimamura S."/>
            <person name="Takaki Y."/>
            <person name="Nagai Y."/>
            <person name="Toyoda A."/>
            <person name="Suzuki Y."/>
            <person name="Arimoto A."/>
            <person name="Ishii H."/>
            <person name="Satoh N."/>
            <person name="Nishiyama T."/>
            <person name="Hasebe M."/>
            <person name="Maruyama T."/>
            <person name="Minagawa J."/>
            <person name="Obokata J."/>
            <person name="Shigenobu S."/>
        </authorList>
    </citation>
    <scope>NUCLEOTIDE SEQUENCE [LARGE SCALE GENOMIC DNA]</scope>
</reference>
<evidence type="ECO:0000256" key="1">
    <source>
        <dbReference type="SAM" id="MobiDB-lite"/>
    </source>
</evidence>
<gene>
    <name evidence="2" type="ORF">ElyMa_002245200</name>
</gene>
<feature type="region of interest" description="Disordered" evidence="1">
    <location>
        <begin position="179"/>
        <end position="242"/>
    </location>
</feature>
<organism evidence="2 3">
    <name type="scientific">Elysia marginata</name>
    <dbReference type="NCBI Taxonomy" id="1093978"/>
    <lineage>
        <taxon>Eukaryota</taxon>
        <taxon>Metazoa</taxon>
        <taxon>Spiralia</taxon>
        <taxon>Lophotrochozoa</taxon>
        <taxon>Mollusca</taxon>
        <taxon>Gastropoda</taxon>
        <taxon>Heterobranchia</taxon>
        <taxon>Euthyneura</taxon>
        <taxon>Panpulmonata</taxon>
        <taxon>Sacoglossa</taxon>
        <taxon>Placobranchoidea</taxon>
        <taxon>Plakobranchidae</taxon>
        <taxon>Elysia</taxon>
    </lineage>
</organism>